<name>A0A3B3ZMI5_9GOBI</name>
<dbReference type="PANTHER" id="PTHR23037">
    <property type="entry name" value="CYTOKINE RECEPTOR"/>
    <property type="match status" value="1"/>
</dbReference>
<comment type="subcellular location">
    <subcellularLocation>
        <location evidence="1">Membrane</location>
        <topology evidence="1">Single-pass type I membrane protein</topology>
    </subcellularLocation>
</comment>
<dbReference type="GO" id="GO:0009897">
    <property type="term" value="C:external side of plasma membrane"/>
    <property type="evidence" value="ECO:0007669"/>
    <property type="project" value="TreeGrafter"/>
</dbReference>
<evidence type="ECO:0000313" key="8">
    <source>
        <dbReference type="Ensembl" id="ENSPMGP00000005591.1"/>
    </source>
</evidence>
<dbReference type="InterPro" id="IPR003961">
    <property type="entry name" value="FN3_dom"/>
</dbReference>
<keyword evidence="4" id="KW-1133">Transmembrane helix</keyword>
<keyword evidence="9" id="KW-1185">Reference proteome</keyword>
<proteinExistence type="predicted"/>
<accession>A0A3B3ZMI5</accession>
<dbReference type="STRING" id="409849.ENSPMGP00000005591"/>
<dbReference type="PANTHER" id="PTHR23037:SF7">
    <property type="entry name" value="INTERLEUKIN-21 RECEPTOR"/>
    <property type="match status" value="1"/>
</dbReference>
<dbReference type="GO" id="GO:0004896">
    <property type="term" value="F:cytokine receptor activity"/>
    <property type="evidence" value="ECO:0007669"/>
    <property type="project" value="InterPro"/>
</dbReference>
<keyword evidence="5" id="KW-0472">Membrane</keyword>
<dbReference type="Proteomes" id="UP000261520">
    <property type="component" value="Unplaced"/>
</dbReference>
<dbReference type="AlphaFoldDB" id="A0A3B3ZMI5"/>
<dbReference type="InterPro" id="IPR003531">
    <property type="entry name" value="Hempt_rcpt_S_F1_CS"/>
</dbReference>
<reference evidence="8" key="1">
    <citation type="submission" date="2025-08" db="UniProtKB">
        <authorList>
            <consortium name="Ensembl"/>
        </authorList>
    </citation>
    <scope>IDENTIFICATION</scope>
</reference>
<sequence>MFVDYYILSIKLNTSSIYCLDLNYILHCANDYVSTINCTLQSTLSTDLVPEKLKLIKPMSPCNFTMSQNFSQYSFSWKNSYEEYRDFTNLYQELRYQLRFYQKGQEFNGSAHNVIVDEKTYTIPDGILMPDSEYAAKVRSRPNQVHYKGHWSDWSTEIYWTTGEGNISYYLKSQFVKDCLYLMLCLSALVSAFSCRWKLKTFIPTPEPYFHTLYTDCHGDFKVGFAASFKPIYNDGMHPQSRSPAEGDSGCWLSSDHSLERGPSWYCNDYCTLSTFQQSALGTSEPLKYANTECTHYNNKKKA</sequence>
<evidence type="ECO:0000313" key="9">
    <source>
        <dbReference type="Proteomes" id="UP000261520"/>
    </source>
</evidence>
<dbReference type="PROSITE" id="PS01355">
    <property type="entry name" value="HEMATOPO_REC_S_F1"/>
    <property type="match status" value="1"/>
</dbReference>
<evidence type="ECO:0000256" key="4">
    <source>
        <dbReference type="ARBA" id="ARBA00022989"/>
    </source>
</evidence>
<evidence type="ECO:0000256" key="6">
    <source>
        <dbReference type="ARBA" id="ARBA00023170"/>
    </source>
</evidence>
<evidence type="ECO:0000256" key="7">
    <source>
        <dbReference type="ARBA" id="ARBA00023180"/>
    </source>
</evidence>
<dbReference type="SUPFAM" id="SSF49265">
    <property type="entry name" value="Fibronectin type III"/>
    <property type="match status" value="1"/>
</dbReference>
<keyword evidence="2" id="KW-0812">Transmembrane</keyword>
<dbReference type="Ensembl" id="ENSPMGT00000005933.1">
    <property type="protein sequence ID" value="ENSPMGP00000005591.1"/>
    <property type="gene ID" value="ENSPMGG00000004697.1"/>
</dbReference>
<dbReference type="InterPro" id="IPR036116">
    <property type="entry name" value="FN3_sf"/>
</dbReference>
<evidence type="ECO:0000256" key="5">
    <source>
        <dbReference type="ARBA" id="ARBA00023136"/>
    </source>
</evidence>
<dbReference type="InterPro" id="IPR013783">
    <property type="entry name" value="Ig-like_fold"/>
</dbReference>
<evidence type="ECO:0008006" key="10">
    <source>
        <dbReference type="Google" id="ProtNLM"/>
    </source>
</evidence>
<dbReference type="CDD" id="cd00063">
    <property type="entry name" value="FN3"/>
    <property type="match status" value="1"/>
</dbReference>
<protein>
    <recommendedName>
        <fullName evidence="10">Fibronectin type-III domain-containing protein</fullName>
    </recommendedName>
</protein>
<keyword evidence="6" id="KW-0675">Receptor</keyword>
<evidence type="ECO:0000256" key="1">
    <source>
        <dbReference type="ARBA" id="ARBA00004479"/>
    </source>
</evidence>
<evidence type="ECO:0000256" key="2">
    <source>
        <dbReference type="ARBA" id="ARBA00022692"/>
    </source>
</evidence>
<keyword evidence="3" id="KW-0732">Signal</keyword>
<organism evidence="8 9">
    <name type="scientific">Periophthalmus magnuspinnatus</name>
    <dbReference type="NCBI Taxonomy" id="409849"/>
    <lineage>
        <taxon>Eukaryota</taxon>
        <taxon>Metazoa</taxon>
        <taxon>Chordata</taxon>
        <taxon>Craniata</taxon>
        <taxon>Vertebrata</taxon>
        <taxon>Euteleostomi</taxon>
        <taxon>Actinopterygii</taxon>
        <taxon>Neopterygii</taxon>
        <taxon>Teleostei</taxon>
        <taxon>Neoteleostei</taxon>
        <taxon>Acanthomorphata</taxon>
        <taxon>Gobiaria</taxon>
        <taxon>Gobiiformes</taxon>
        <taxon>Gobioidei</taxon>
        <taxon>Gobiidae</taxon>
        <taxon>Oxudercinae</taxon>
        <taxon>Periophthalmus</taxon>
    </lineage>
</organism>
<evidence type="ECO:0000256" key="3">
    <source>
        <dbReference type="ARBA" id="ARBA00022729"/>
    </source>
</evidence>
<dbReference type="Gene3D" id="2.60.40.10">
    <property type="entry name" value="Immunoglobulins"/>
    <property type="match status" value="1"/>
</dbReference>
<keyword evidence="7" id="KW-0325">Glycoprotein</keyword>
<reference evidence="8" key="2">
    <citation type="submission" date="2025-09" db="UniProtKB">
        <authorList>
            <consortium name="Ensembl"/>
        </authorList>
    </citation>
    <scope>IDENTIFICATION</scope>
</reference>